<sequence length="314" mass="35535">MAKLTNKIILGSATLFVLAGWTPALVSKVKLTALFKQETFDDKVNALKAELSQFSLATGNFDVKDEYASKYANNPTYIKSSLNTPKGESNFWKNQLLFSSLLNNKDLNQNKIFGLNHPKGHLLNIYQDKYNISFYSYASDLTGTLYLRVIFNPKKSTYLNTQVDYIYKLEGFKKYDETSYSEGMFIKDVNFVENLLTNYPTLDEFEQAYNQASDDATKTAFYNKVFNYYGASDSSAIIPSSITLSFDKENNTVIFHSRLRAVINDANLDNLNNITTQDTNISGSFRIKYPVPKVKQANSETSNSQDQANNKRSG</sequence>
<dbReference type="AlphaFoldDB" id="A0A449AEW6"/>
<evidence type="ECO:0000313" key="2">
    <source>
        <dbReference type="EMBL" id="VEU63528.1"/>
    </source>
</evidence>
<reference evidence="2 3" key="1">
    <citation type="submission" date="2019-01" db="EMBL/GenBank/DDBJ databases">
        <authorList>
            <consortium name="Pathogen Informatics"/>
        </authorList>
    </citation>
    <scope>NUCLEOTIDE SEQUENCE [LARGE SCALE GENOMIC DNA]</scope>
    <source>
        <strain evidence="2 3">NCTC10118</strain>
    </source>
</reference>
<dbReference type="EMBL" id="LR214972">
    <property type="protein sequence ID" value="VEU63528.1"/>
    <property type="molecule type" value="Genomic_DNA"/>
</dbReference>
<organism evidence="2 3">
    <name type="scientific">Mycoplasmopsis bovirhinis</name>
    <dbReference type="NCBI Taxonomy" id="29553"/>
    <lineage>
        <taxon>Bacteria</taxon>
        <taxon>Bacillati</taxon>
        <taxon>Mycoplasmatota</taxon>
        <taxon>Mycoplasmoidales</taxon>
        <taxon>Metamycoplasmataceae</taxon>
        <taxon>Mycoplasmopsis</taxon>
    </lineage>
</organism>
<protein>
    <submittedName>
        <fullName evidence="2">Uncharacterized protein</fullName>
    </submittedName>
</protein>
<evidence type="ECO:0000313" key="3">
    <source>
        <dbReference type="Proteomes" id="UP000289952"/>
    </source>
</evidence>
<dbReference type="Proteomes" id="UP000289952">
    <property type="component" value="Chromosome"/>
</dbReference>
<evidence type="ECO:0000256" key="1">
    <source>
        <dbReference type="SAM" id="MobiDB-lite"/>
    </source>
</evidence>
<feature type="region of interest" description="Disordered" evidence="1">
    <location>
        <begin position="293"/>
        <end position="314"/>
    </location>
</feature>
<accession>A0A449AEW6</accession>
<dbReference type="RefSeq" id="WP_165001848.1">
    <property type="nucleotide sequence ID" value="NZ_LR214972.1"/>
</dbReference>
<name>A0A449AEW6_9BACT</name>
<keyword evidence="3" id="KW-1185">Reference proteome</keyword>
<dbReference type="NCBIfam" id="NF045954">
    <property type="entry name" value="MAG1430_dom"/>
    <property type="match status" value="1"/>
</dbReference>
<proteinExistence type="predicted"/>
<feature type="compositionally biased region" description="Polar residues" evidence="1">
    <location>
        <begin position="296"/>
        <end position="314"/>
    </location>
</feature>
<gene>
    <name evidence="2" type="ORF">NCTC10118_00555</name>
</gene>